<proteinExistence type="predicted"/>
<evidence type="ECO:0000256" key="1">
    <source>
        <dbReference type="SAM" id="MobiDB-lite"/>
    </source>
</evidence>
<dbReference type="Proteomes" id="UP001234178">
    <property type="component" value="Unassembled WGS sequence"/>
</dbReference>
<accession>A0ABQ9ZMH9</accession>
<dbReference type="EMBL" id="JAOYFB010000004">
    <property type="protein sequence ID" value="KAK4013674.1"/>
    <property type="molecule type" value="Genomic_DNA"/>
</dbReference>
<keyword evidence="3" id="KW-1185">Reference proteome</keyword>
<evidence type="ECO:0000313" key="2">
    <source>
        <dbReference type="EMBL" id="KAK4013674.1"/>
    </source>
</evidence>
<sequence length="142" mass="15889">MTTTSCSAIELSPHPLPGPTTAGTMVRWANTGSRELPSPSLCESWLGSSGEVRKGGGRSLSILPISLRTRQLRLYPVSSTRRKIWEAGSSRLLCSLHVEMCKLIISQCIYIEHKYFSFGLHKVKVMVSQCIHIEVQNYRLKK</sequence>
<comment type="caution">
    <text evidence="2">The sequence shown here is derived from an EMBL/GenBank/DDBJ whole genome shotgun (WGS) entry which is preliminary data.</text>
</comment>
<name>A0ABQ9ZMH9_9CRUS</name>
<reference evidence="2 3" key="1">
    <citation type="journal article" date="2023" name="Nucleic Acids Res.">
        <title>The hologenome of Daphnia magna reveals possible DNA methylation and microbiome-mediated evolution of the host genome.</title>
        <authorList>
            <person name="Chaturvedi A."/>
            <person name="Li X."/>
            <person name="Dhandapani V."/>
            <person name="Marshall H."/>
            <person name="Kissane S."/>
            <person name="Cuenca-Cambronero M."/>
            <person name="Asole G."/>
            <person name="Calvet F."/>
            <person name="Ruiz-Romero M."/>
            <person name="Marangio P."/>
            <person name="Guigo R."/>
            <person name="Rago D."/>
            <person name="Mirbahai L."/>
            <person name="Eastwood N."/>
            <person name="Colbourne J.K."/>
            <person name="Zhou J."/>
            <person name="Mallon E."/>
            <person name="Orsini L."/>
        </authorList>
    </citation>
    <scope>NUCLEOTIDE SEQUENCE [LARGE SCALE GENOMIC DNA]</scope>
    <source>
        <strain evidence="2">LRV0_1</strain>
    </source>
</reference>
<evidence type="ECO:0000313" key="3">
    <source>
        <dbReference type="Proteomes" id="UP001234178"/>
    </source>
</evidence>
<organism evidence="2 3">
    <name type="scientific">Daphnia magna</name>
    <dbReference type="NCBI Taxonomy" id="35525"/>
    <lineage>
        <taxon>Eukaryota</taxon>
        <taxon>Metazoa</taxon>
        <taxon>Ecdysozoa</taxon>
        <taxon>Arthropoda</taxon>
        <taxon>Crustacea</taxon>
        <taxon>Branchiopoda</taxon>
        <taxon>Diplostraca</taxon>
        <taxon>Cladocera</taxon>
        <taxon>Anomopoda</taxon>
        <taxon>Daphniidae</taxon>
        <taxon>Daphnia</taxon>
    </lineage>
</organism>
<feature type="region of interest" description="Disordered" evidence="1">
    <location>
        <begin position="1"/>
        <end position="21"/>
    </location>
</feature>
<protein>
    <submittedName>
        <fullName evidence="2">Uncharacterized protein</fullName>
    </submittedName>
</protein>
<gene>
    <name evidence="2" type="ORF">OUZ56_026226</name>
</gene>